<feature type="binding site" evidence="13">
    <location>
        <begin position="759"/>
        <end position="768"/>
    </location>
    <ligand>
        <name>Mo-bis(molybdopterin guanine dinucleotide)</name>
        <dbReference type="ChEBI" id="CHEBI:60539"/>
    </ligand>
</feature>
<evidence type="ECO:0000313" key="17">
    <source>
        <dbReference type="Proteomes" id="UP001057498"/>
    </source>
</evidence>
<dbReference type="EMBL" id="AP025730">
    <property type="protein sequence ID" value="BDI07721.1"/>
    <property type="molecule type" value="Genomic_DNA"/>
</dbReference>
<feature type="binding site" evidence="13">
    <location>
        <position position="69"/>
    </location>
    <ligand>
        <name>[4Fe-4S] cluster</name>
        <dbReference type="ChEBI" id="CHEBI:49883"/>
    </ligand>
</feature>
<comment type="subcellular location">
    <subcellularLocation>
        <location evidence="13">Periplasm</location>
    </subcellularLocation>
</comment>
<keyword evidence="4 13" id="KW-0500">Molybdenum</keyword>
<feature type="binding site" evidence="13">
    <location>
        <position position="592"/>
    </location>
    <ligand>
        <name>Mo-bis(molybdopterin guanine dinucleotide)</name>
        <dbReference type="ChEBI" id="CHEBI:60539"/>
    </ligand>
</feature>
<evidence type="ECO:0000256" key="5">
    <source>
        <dbReference type="ARBA" id="ARBA00022723"/>
    </source>
</evidence>
<feature type="binding site" evidence="13">
    <location>
        <position position="410"/>
    </location>
    <ligand>
        <name>Mo-bis(molybdopterin guanine dinucleotide)</name>
        <dbReference type="ChEBI" id="CHEBI:60539"/>
    </ligand>
</feature>
<feature type="domain" description="4Fe-4S Mo/W bis-MGD-type" evidence="15">
    <location>
        <begin position="62"/>
        <end position="118"/>
    </location>
</feature>
<dbReference type="CDD" id="cd02754">
    <property type="entry name" value="MopB_Nitrate-R-NapA-like"/>
    <property type="match status" value="1"/>
</dbReference>
<name>A0ABM7YSU7_9BURK</name>
<dbReference type="PANTHER" id="PTHR43105:SF11">
    <property type="entry name" value="PERIPLASMIC NITRATE REDUCTASE"/>
    <property type="match status" value="1"/>
</dbReference>
<dbReference type="InterPro" id="IPR006657">
    <property type="entry name" value="MoPterin_dinucl-bd_dom"/>
</dbReference>
<feature type="binding site" evidence="13">
    <location>
        <begin position="542"/>
        <end position="543"/>
    </location>
    <ligand>
        <name>Mo-bis(molybdopterin guanine dinucleotide)</name>
        <dbReference type="ChEBI" id="CHEBI:60539"/>
    </ligand>
</feature>
<dbReference type="InterPro" id="IPR009010">
    <property type="entry name" value="Asp_de-COase-like_dom_sf"/>
</dbReference>
<keyword evidence="12 13" id="KW-0534">Nitrate assimilation</keyword>
<feature type="binding site" evidence="13">
    <location>
        <position position="860"/>
    </location>
    <ligand>
        <name>Mo-bis(molybdopterin guanine dinucleotide)</name>
        <dbReference type="ChEBI" id="CHEBI:60539"/>
    </ligand>
</feature>
<dbReference type="NCBIfam" id="NF010055">
    <property type="entry name" value="PRK13532.1"/>
    <property type="match status" value="1"/>
</dbReference>
<dbReference type="InterPro" id="IPR006963">
    <property type="entry name" value="Mopterin_OxRdtase_4Fe-4S_dom"/>
</dbReference>
<evidence type="ECO:0000259" key="15">
    <source>
        <dbReference type="PROSITE" id="PS51669"/>
    </source>
</evidence>
<dbReference type="SUPFAM" id="SSF50692">
    <property type="entry name" value="ADC-like"/>
    <property type="match status" value="1"/>
</dbReference>
<evidence type="ECO:0000256" key="10">
    <source>
        <dbReference type="ARBA" id="ARBA00023004"/>
    </source>
</evidence>
<evidence type="ECO:0000256" key="14">
    <source>
        <dbReference type="SAM" id="MobiDB-lite"/>
    </source>
</evidence>
<keyword evidence="3 13" id="KW-0004">4Fe-4S</keyword>
<comment type="similarity">
    <text evidence="1 13">Belongs to the prokaryotic molybdopterin-containing oxidoreductase family. NasA/NapA/NarB subfamily.</text>
</comment>
<keyword evidence="11 13" id="KW-0411">Iron-sulfur</keyword>
<dbReference type="PIRSF" id="PIRSF036643">
    <property type="entry name" value="FDH_alpha"/>
    <property type="match status" value="1"/>
</dbReference>
<comment type="subunit">
    <text evidence="13">Component of the periplasmic nitrate reductase NapAB complex composed of NapA and NapB.</text>
</comment>
<dbReference type="InterPro" id="IPR041957">
    <property type="entry name" value="CT_Nitrate-R-NapA-like"/>
</dbReference>
<sequence length="869" mass="96449">MWAALLHSLITPPSEHTMESNRRDFLKSQALAASAAAAGISMPVVAEAAAPAPAKTAADVAVRWDKAPCRFCGTGCSVMVGVQDGRVVATQGDPEAPVNRGLNCIKGYFLSKIMYGKDRLTTPLLRKKNGVYDKEGDFVPVGWDEAFDIMAAKWKEALKTEGPGSIAMFGSGQWTIWEGYAASKLWKAGFRSNNLDPNARHCMASAVTGFMRTFGIDEPMGCYDDIEQADAFVLWGSNMAEMHPILWSRITDRRLSNPNVKVAVLSTYEHRSFDLADQPMVFTPQTDLAILNFIANYIITNKKVNTEFVKKNINFKKGATDIGYGLRPGHALEKDATSNGYPGADGKPKNNPNDATPISFDEYARFVSEYTAEKVSKLSGVPVKQLEDLARLYADPKVKVVSFWTMGFNQHTRGTWANNMVYNIHLLTGKISTPGSGPFSLTGQPSACGTAREVGTFAHRLPADMVVTNPDHRRHTEEIWGLPEGTIPDKIGLHAVAQSRALKDGKLRCYWVTTNNNMQAGPNINGEILPGWRNPKAFVVVSDPYPTVSAMAADLVLPAAMWVEKEGAFGNAERRTQFWRQQVSAPGQARSDLWQMMEFAKRFKIEEVWPAELIAKMPALKGKSMFDVLYKNGKVNKFPAADLGKVNGKYIKDYRNDESTAFGFYVQKGLFEEYAEFGRGHGHDLAAFDVYHEARGLRWPVVDGKETLWRFREGYDPYVKAGEGIKFYGHKDGRAVIFALPYQPAAESPGKDYDLWLCTGRVLEHWHTGTMTRRVGELHRAVPEAVCFMHPDDAKARGIQRGMKVKVASRRGEIELAVETKGRNKVPKGLIFVPFFDEGRLVNKLTLDATCPISKETDFKKCAVKVVRA</sequence>
<dbReference type="Gene3D" id="3.40.50.740">
    <property type="match status" value="1"/>
</dbReference>
<comment type="function">
    <text evidence="13">Catalytic subunit of the periplasmic nitrate reductase complex NapAB. Receives electrons from NapB and catalyzes the reduction of nitrate to nitrite.</text>
</comment>
<feature type="binding site" evidence="13">
    <location>
        <position position="202"/>
    </location>
    <ligand>
        <name>Mo-bis(molybdopterin guanine dinucleotide)</name>
        <dbReference type="ChEBI" id="CHEBI:60539"/>
    </ligand>
</feature>
<keyword evidence="9 13" id="KW-0560">Oxidoreductase</keyword>
<feature type="binding site" evidence="13">
    <location>
        <begin position="266"/>
        <end position="270"/>
    </location>
    <ligand>
        <name>Mo-bis(molybdopterin guanine dinucleotide)</name>
        <dbReference type="ChEBI" id="CHEBI:60539"/>
    </ligand>
</feature>
<evidence type="ECO:0000256" key="4">
    <source>
        <dbReference type="ARBA" id="ARBA00022505"/>
    </source>
</evidence>
<dbReference type="Pfam" id="PF00384">
    <property type="entry name" value="Molybdopterin"/>
    <property type="match status" value="1"/>
</dbReference>
<dbReference type="PROSITE" id="PS51318">
    <property type="entry name" value="TAT"/>
    <property type="match status" value="1"/>
</dbReference>
<evidence type="ECO:0000256" key="13">
    <source>
        <dbReference type="HAMAP-Rule" id="MF_01630"/>
    </source>
</evidence>
<comment type="cofactor">
    <cofactor evidence="13">
        <name>[4Fe-4S] cluster</name>
        <dbReference type="ChEBI" id="CHEBI:49883"/>
    </cofactor>
    <text evidence="13">Binds 1 [4Fe-4S] cluster.</text>
</comment>
<dbReference type="CDD" id="cd02791">
    <property type="entry name" value="MopB_CT_Nitrate-R-NapA-like"/>
    <property type="match status" value="1"/>
</dbReference>
<dbReference type="PROSITE" id="PS51669">
    <property type="entry name" value="4FE4S_MOW_BIS_MGD"/>
    <property type="match status" value="1"/>
</dbReference>
<dbReference type="Pfam" id="PF01568">
    <property type="entry name" value="Molydop_binding"/>
    <property type="match status" value="1"/>
</dbReference>
<dbReference type="InterPro" id="IPR019546">
    <property type="entry name" value="TAT_signal_bac_arc"/>
</dbReference>
<keyword evidence="17" id="KW-1185">Reference proteome</keyword>
<dbReference type="EC" id="1.9.6.1" evidence="13"/>
<keyword evidence="6 13" id="KW-0732">Signal</keyword>
<dbReference type="NCBIfam" id="TIGR01409">
    <property type="entry name" value="TAT_signal_seq"/>
    <property type="match status" value="1"/>
</dbReference>
<evidence type="ECO:0000256" key="7">
    <source>
        <dbReference type="ARBA" id="ARBA00022764"/>
    </source>
</evidence>
<feature type="binding site" evidence="13">
    <location>
        <position position="173"/>
    </location>
    <ligand>
        <name>Mo-bis(molybdopterin guanine dinucleotide)</name>
        <dbReference type="ChEBI" id="CHEBI:60539"/>
    </ligand>
</feature>
<keyword evidence="10 13" id="KW-0408">Iron</keyword>
<feature type="binding site" evidence="13">
    <location>
        <position position="76"/>
    </location>
    <ligand>
        <name>[4Fe-4S] cluster</name>
        <dbReference type="ChEBI" id="CHEBI:49883"/>
    </ligand>
</feature>
<dbReference type="InterPro" id="IPR006656">
    <property type="entry name" value="Mopterin_OxRdtase"/>
</dbReference>
<comment type="catalytic activity">
    <reaction evidence="13">
        <text>2 Fe(II)-[cytochrome] + nitrate + 2 H(+) = 2 Fe(III)-[cytochrome] + nitrite + H2O</text>
        <dbReference type="Rhea" id="RHEA:12909"/>
        <dbReference type="Rhea" id="RHEA-COMP:11777"/>
        <dbReference type="Rhea" id="RHEA-COMP:11778"/>
        <dbReference type="ChEBI" id="CHEBI:15377"/>
        <dbReference type="ChEBI" id="CHEBI:15378"/>
        <dbReference type="ChEBI" id="CHEBI:16301"/>
        <dbReference type="ChEBI" id="CHEBI:17632"/>
        <dbReference type="ChEBI" id="CHEBI:29033"/>
        <dbReference type="ChEBI" id="CHEBI:29034"/>
        <dbReference type="EC" id="1.9.6.1"/>
    </reaction>
</comment>
<gene>
    <name evidence="16" type="primary">napA_2</name>
    <name evidence="13" type="synonym">napA</name>
    <name evidence="16" type="ORF">CATMQ487_46910</name>
</gene>
<dbReference type="PANTHER" id="PTHR43105">
    <property type="entry name" value="RESPIRATORY NITRATE REDUCTASE"/>
    <property type="match status" value="1"/>
</dbReference>
<evidence type="ECO:0000256" key="12">
    <source>
        <dbReference type="ARBA" id="ARBA00023063"/>
    </source>
</evidence>
<protein>
    <recommendedName>
        <fullName evidence="13">Periplasmic nitrate reductase</fullName>
        <ecNumber evidence="13">1.9.6.1</ecNumber>
    </recommendedName>
</protein>
<keyword evidence="7 13" id="KW-0574">Periplasm</keyword>
<dbReference type="Gene3D" id="3.30.200.210">
    <property type="match status" value="1"/>
</dbReference>
<feature type="binding site" evidence="13">
    <location>
        <begin position="235"/>
        <end position="242"/>
    </location>
    <ligand>
        <name>Mo-bis(molybdopterin guanine dinucleotide)</name>
        <dbReference type="ChEBI" id="CHEBI:60539"/>
    </ligand>
</feature>
<dbReference type="InterPro" id="IPR050123">
    <property type="entry name" value="Prok_molybdopt-oxidoreductase"/>
</dbReference>
<dbReference type="InterPro" id="IPR027467">
    <property type="entry name" value="MopterinOxRdtase_cofactor_BS"/>
</dbReference>
<feature type="binding site" evidence="13">
    <location>
        <position position="565"/>
    </location>
    <ligand>
        <name>Mo-bis(molybdopterin guanine dinucleotide)</name>
        <dbReference type="ChEBI" id="CHEBI:60539"/>
    </ligand>
</feature>
<keyword evidence="5 13" id="KW-0479">Metal-binding</keyword>
<feature type="binding site" evidence="13">
    <location>
        <position position="198"/>
    </location>
    <ligand>
        <name>Mo-bis(molybdopterin guanine dinucleotide)</name>
        <dbReference type="ChEBI" id="CHEBI:60539"/>
    </ligand>
</feature>
<evidence type="ECO:0000256" key="8">
    <source>
        <dbReference type="ARBA" id="ARBA00022982"/>
    </source>
</evidence>
<dbReference type="NCBIfam" id="TIGR01706">
    <property type="entry name" value="NAPA"/>
    <property type="match status" value="1"/>
</dbReference>
<feature type="binding site" evidence="13">
    <location>
        <begin position="285"/>
        <end position="287"/>
    </location>
    <ligand>
        <name>Mo-bis(molybdopterin guanine dinucleotide)</name>
        <dbReference type="ChEBI" id="CHEBI:60539"/>
    </ligand>
</feature>
<evidence type="ECO:0000313" key="16">
    <source>
        <dbReference type="EMBL" id="BDI07721.1"/>
    </source>
</evidence>
<dbReference type="Gene3D" id="3.40.228.10">
    <property type="entry name" value="Dimethylsulfoxide Reductase, domain 2"/>
    <property type="match status" value="1"/>
</dbReference>
<dbReference type="SUPFAM" id="SSF53706">
    <property type="entry name" value="Formate dehydrogenase/DMSO reductase, domains 1-3"/>
    <property type="match status" value="1"/>
</dbReference>
<feature type="binding site" evidence="13">
    <location>
        <position position="104"/>
    </location>
    <ligand>
        <name>[4Fe-4S] cluster</name>
        <dbReference type="ChEBI" id="CHEBI:49883"/>
    </ligand>
</feature>
<feature type="binding site" evidence="13">
    <location>
        <position position="72"/>
    </location>
    <ligand>
        <name>[4Fe-4S] cluster</name>
        <dbReference type="ChEBI" id="CHEBI:49883"/>
    </ligand>
</feature>
<dbReference type="PROSITE" id="PS00551">
    <property type="entry name" value="MOLYBDOPTERIN_PROK_1"/>
    <property type="match status" value="1"/>
</dbReference>
<feature type="binding site" evidence="13">
    <location>
        <position position="835"/>
    </location>
    <ligand>
        <name>substrate</name>
    </ligand>
</feature>
<dbReference type="InterPro" id="IPR010051">
    <property type="entry name" value="Periplasm_NO3_reductase_lsu"/>
</dbReference>
<comment type="cofactor">
    <cofactor evidence="13">
        <name>Mo-bis(molybdopterin guanine dinucleotide)</name>
        <dbReference type="ChEBI" id="CHEBI:60539"/>
    </cofactor>
    <text evidence="13">Binds 1 molybdenum-bis(molybdopterin guanine dinucleotide) (Mo-bis-MGD) cofactor per subunit.</text>
</comment>
<dbReference type="SMART" id="SM00926">
    <property type="entry name" value="Molybdop_Fe4S4"/>
    <property type="match status" value="1"/>
</dbReference>
<evidence type="ECO:0000256" key="6">
    <source>
        <dbReference type="ARBA" id="ARBA00022729"/>
    </source>
</evidence>
<accession>A0ABM7YSU7</accession>
<dbReference type="HAMAP" id="MF_01630">
    <property type="entry name" value="Nitrate_reduct_NapA"/>
    <property type="match status" value="1"/>
</dbReference>
<dbReference type="Gene3D" id="2.40.40.20">
    <property type="match status" value="1"/>
</dbReference>
<feature type="binding site" evidence="13">
    <location>
        <position position="516"/>
    </location>
    <ligand>
        <name>Mo-bis(molybdopterin guanine dinucleotide)</name>
        <dbReference type="ChEBI" id="CHEBI:60539"/>
    </ligand>
</feature>
<dbReference type="InterPro" id="IPR006311">
    <property type="entry name" value="TAT_signal"/>
</dbReference>
<proteinExistence type="inferred from homology"/>
<keyword evidence="8 13" id="KW-0249">Electron transport</keyword>
<comment type="PTM">
    <text evidence="13">Predicted to be exported by the Tat system. The position of the signal peptide cleavage has not been experimentally proven.</text>
</comment>
<dbReference type="Pfam" id="PF04879">
    <property type="entry name" value="Molybdop_Fe4S4"/>
    <property type="match status" value="1"/>
</dbReference>
<feature type="binding site" evidence="13">
    <location>
        <position position="843"/>
    </location>
    <ligand>
        <name>Mo-bis(molybdopterin guanine dinucleotide)</name>
        <dbReference type="ChEBI" id="CHEBI:60539"/>
    </ligand>
</feature>
<evidence type="ECO:0000256" key="2">
    <source>
        <dbReference type="ARBA" id="ARBA00022448"/>
    </source>
</evidence>
<feature type="binding site" evidence="13">
    <location>
        <position position="106"/>
    </location>
    <ligand>
        <name>Mo-bis(molybdopterin guanine dinucleotide)</name>
        <dbReference type="ChEBI" id="CHEBI:60539"/>
    </ligand>
</feature>
<dbReference type="Proteomes" id="UP001057498">
    <property type="component" value="Chromosome"/>
</dbReference>
<evidence type="ECO:0000256" key="9">
    <source>
        <dbReference type="ARBA" id="ARBA00023002"/>
    </source>
</evidence>
<feature type="region of interest" description="Disordered" evidence="14">
    <location>
        <begin position="335"/>
        <end position="355"/>
    </location>
</feature>
<reference evidence="16" key="1">
    <citation type="submission" date="2022-04" db="EMBL/GenBank/DDBJ databases">
        <title>Whole genome sequence of Sphaerotilus sp. FB-5.</title>
        <authorList>
            <person name="Takeda M."/>
            <person name="Narihara S."/>
            <person name="Akimoto M."/>
            <person name="Akimoto R."/>
            <person name="Nishiyashiki S."/>
            <person name="Murakami T."/>
        </authorList>
    </citation>
    <scope>NUCLEOTIDE SEQUENCE</scope>
    <source>
        <strain evidence="16">FB-5</strain>
    </source>
</reference>
<evidence type="ECO:0000256" key="3">
    <source>
        <dbReference type="ARBA" id="ARBA00022485"/>
    </source>
</evidence>
<feature type="binding site" evidence="13">
    <location>
        <position position="406"/>
    </location>
    <ligand>
        <name>Mo-bis(molybdopterin guanine dinucleotide)</name>
        <dbReference type="ChEBI" id="CHEBI:60539"/>
    </ligand>
</feature>
<evidence type="ECO:0000256" key="1">
    <source>
        <dbReference type="ARBA" id="ARBA00008747"/>
    </source>
</evidence>
<evidence type="ECO:0000256" key="11">
    <source>
        <dbReference type="ARBA" id="ARBA00023014"/>
    </source>
</evidence>
<keyword evidence="2 13" id="KW-0813">Transport</keyword>
<organism evidence="16 17">
    <name type="scientific">Sphaerotilus microaerophilus</name>
    <dbReference type="NCBI Taxonomy" id="2914710"/>
    <lineage>
        <taxon>Bacteria</taxon>
        <taxon>Pseudomonadati</taxon>
        <taxon>Pseudomonadota</taxon>
        <taxon>Betaproteobacteria</taxon>
        <taxon>Burkholderiales</taxon>
        <taxon>Sphaerotilaceae</taxon>
        <taxon>Sphaerotilus</taxon>
    </lineage>
</organism>